<feature type="transmembrane region" description="Helical" evidence="1">
    <location>
        <begin position="382"/>
        <end position="400"/>
    </location>
</feature>
<dbReference type="GO" id="GO:0016746">
    <property type="term" value="F:acyltransferase activity"/>
    <property type="evidence" value="ECO:0007669"/>
    <property type="project" value="UniProtKB-KW"/>
</dbReference>
<evidence type="ECO:0000313" key="3">
    <source>
        <dbReference type="EMBL" id="NHN88720.1"/>
    </source>
</evidence>
<evidence type="ECO:0000313" key="4">
    <source>
        <dbReference type="Proteomes" id="UP000631653"/>
    </source>
</evidence>
<dbReference type="EMBL" id="WOSY01000007">
    <property type="protein sequence ID" value="NHN88720.1"/>
    <property type="molecule type" value="Genomic_DNA"/>
</dbReference>
<proteinExistence type="predicted"/>
<keyword evidence="4" id="KW-1185">Reference proteome</keyword>
<feature type="transmembrane region" description="Helical" evidence="1">
    <location>
        <begin position="42"/>
        <end position="60"/>
    </location>
</feature>
<dbReference type="PANTHER" id="PTHR23028:SF53">
    <property type="entry name" value="ACYL_TRANSF_3 DOMAIN-CONTAINING PROTEIN"/>
    <property type="match status" value="1"/>
</dbReference>
<keyword evidence="1" id="KW-1133">Transmembrane helix</keyword>
<dbReference type="Proteomes" id="UP000631653">
    <property type="component" value="Unassembled WGS sequence"/>
</dbReference>
<dbReference type="InterPro" id="IPR002656">
    <property type="entry name" value="Acyl_transf_3_dom"/>
</dbReference>
<feature type="transmembrane region" description="Helical" evidence="1">
    <location>
        <begin position="165"/>
        <end position="188"/>
    </location>
</feature>
<organism evidence="3 4">
    <name type="scientific">Acetobacter conturbans</name>
    <dbReference type="NCBI Taxonomy" id="1737472"/>
    <lineage>
        <taxon>Bacteria</taxon>
        <taxon>Pseudomonadati</taxon>
        <taxon>Pseudomonadota</taxon>
        <taxon>Alphaproteobacteria</taxon>
        <taxon>Acetobacterales</taxon>
        <taxon>Acetobacteraceae</taxon>
        <taxon>Acetobacter</taxon>
    </lineage>
</organism>
<dbReference type="PANTHER" id="PTHR23028">
    <property type="entry name" value="ACETYLTRANSFERASE"/>
    <property type="match status" value="1"/>
</dbReference>
<comment type="caution">
    <text evidence="3">The sequence shown here is derived from an EMBL/GenBank/DDBJ whole genome shotgun (WGS) entry which is preliminary data.</text>
</comment>
<protein>
    <submittedName>
        <fullName evidence="3">Acyltransferase family protein</fullName>
    </submittedName>
</protein>
<evidence type="ECO:0000256" key="1">
    <source>
        <dbReference type="SAM" id="Phobius"/>
    </source>
</evidence>
<dbReference type="InterPro" id="IPR050879">
    <property type="entry name" value="Acyltransferase_3"/>
</dbReference>
<feature type="transmembrane region" description="Helical" evidence="1">
    <location>
        <begin position="284"/>
        <end position="305"/>
    </location>
</feature>
<feature type="transmembrane region" description="Helical" evidence="1">
    <location>
        <begin position="105"/>
        <end position="124"/>
    </location>
</feature>
<keyword evidence="3" id="KW-0012">Acyltransferase</keyword>
<dbReference type="Pfam" id="PF01757">
    <property type="entry name" value="Acyl_transf_3"/>
    <property type="match status" value="1"/>
</dbReference>
<feature type="transmembrane region" description="Helical" evidence="1">
    <location>
        <begin position="66"/>
        <end position="84"/>
    </location>
</feature>
<evidence type="ECO:0000259" key="2">
    <source>
        <dbReference type="Pfam" id="PF01757"/>
    </source>
</evidence>
<reference evidence="3 4" key="1">
    <citation type="journal article" date="2020" name="Int. J. Syst. Evol. Microbiol.">
        <title>Novel acetic acid bacteria from cider fermentations: Acetobacter conturbans sp. nov. and Acetobacter fallax sp. nov.</title>
        <authorList>
            <person name="Sombolestani A.S."/>
            <person name="Cleenwerck I."/>
            <person name="Cnockaert M."/>
            <person name="Borremans W."/>
            <person name="Wieme A.D."/>
            <person name="De Vuyst L."/>
            <person name="Vandamme P."/>
        </authorList>
    </citation>
    <scope>NUCLEOTIDE SEQUENCE [LARGE SCALE GENOMIC DNA]</scope>
    <source>
        <strain evidence="3 4">LMG 1627</strain>
    </source>
</reference>
<feature type="transmembrane region" description="Helical" evidence="1">
    <location>
        <begin position="195"/>
        <end position="215"/>
    </location>
</feature>
<keyword evidence="1" id="KW-0812">Transmembrane</keyword>
<keyword evidence="3" id="KW-0808">Transferase</keyword>
<accession>A0ABX0K231</accession>
<keyword evidence="1" id="KW-0472">Membrane</keyword>
<feature type="transmembrane region" description="Helical" evidence="1">
    <location>
        <begin position="349"/>
        <end position="370"/>
    </location>
</feature>
<dbReference type="RefSeq" id="WP_173570042.1">
    <property type="nucleotide sequence ID" value="NZ_WOSY01000007.1"/>
</dbReference>
<feature type="domain" description="Acyltransferase 3" evidence="2">
    <location>
        <begin position="39"/>
        <end position="343"/>
    </location>
</feature>
<name>A0ABX0K231_9PROT</name>
<feature type="transmembrane region" description="Helical" evidence="1">
    <location>
        <begin position="260"/>
        <end position="278"/>
    </location>
</feature>
<gene>
    <name evidence="3" type="ORF">GOB81_08760</name>
</gene>
<sequence>MSEQPGTVFRKAEAGTAGNILKFKRLRPTVASRKGWRPDIDGLRAVAVLSVVLYHVFPALMPGGFVGVDVFFVISGFLITGHLLEHDAKGRVGLLDFYLRRICRLAPALLCVLAAILVAGWFTLLPVEFAELGKDVSGAALSISNLLSWHEQGYFDREAALKPLLHVWSLGVEEQFYLIWPLLLLGICRWHKHRGFLMASVFTVSGVISCFYAFTNPTAGFYSPFSRLWEFLLGGGLVFLQTSDHRRTGLVLSPRSRMMLSWCGSVAFGVALALLRPGRFFPGPLALLPAGATAMLLAAGPDSIVNKELLSRPALRWIGRLSYPLYLWHWPLVSWHHIIYGVGTLRNKAGLSIIAASTVLGWLTSAVAERPFRSQHHRGRKAVSLLVALALMCAAGLLVWQKQGWPGRYEPSAATIDVSRINLAVKQGIFSRTPHMKIRRENGITIAVMGDAGDTVMLTGDSLLFQWGPRVEQLLVEGRLKHTVVFVSGPACSPFFRNDYLPMFNFCTVMPDIQRQVIQQYHVRTLVAGAAWPPILLQHRQDQEAFKEDIVRQIKDFSSLGVRAVWLILPTPMDARFDPAALVQRSLLRTTVNEQAIKSGVPISELRDYSDEMAATLRDIARRSQVGVIDPYADICGSSPSCFILDTDGEPKYADMSHLRPEFVKKHIHFLDSILTSGSERSSGK</sequence>